<evidence type="ECO:0000256" key="1">
    <source>
        <dbReference type="SAM" id="MobiDB-lite"/>
    </source>
</evidence>
<dbReference type="Gene3D" id="2.70.50.70">
    <property type="match status" value="1"/>
</dbReference>
<reference evidence="3 4" key="1">
    <citation type="journal article" date="2016" name="Genome Biol. Evol.">
        <title>Divergent and convergent evolution of fungal pathogenicity.</title>
        <authorList>
            <person name="Shang Y."/>
            <person name="Xiao G."/>
            <person name="Zheng P."/>
            <person name="Cen K."/>
            <person name="Zhan S."/>
            <person name="Wang C."/>
        </authorList>
    </citation>
    <scope>NUCLEOTIDE SEQUENCE [LARGE SCALE GENOMIC DNA]</scope>
    <source>
        <strain evidence="3 4">ARSEF 2679</strain>
    </source>
</reference>
<keyword evidence="4" id="KW-1185">Reference proteome</keyword>
<dbReference type="Proteomes" id="UP000076744">
    <property type="component" value="Unassembled WGS sequence"/>
</dbReference>
<dbReference type="STRING" id="1081104.A0A162ICL4"/>
<dbReference type="GeneID" id="30024408"/>
<proteinExistence type="predicted"/>
<evidence type="ECO:0000256" key="2">
    <source>
        <dbReference type="SAM" id="SignalP"/>
    </source>
</evidence>
<feature type="chain" id="PRO_5007835338" evidence="2">
    <location>
        <begin position="20"/>
        <end position="235"/>
    </location>
</feature>
<dbReference type="EMBL" id="AZHB01000026">
    <property type="protein sequence ID" value="OAA55195.1"/>
    <property type="molecule type" value="Genomic_DNA"/>
</dbReference>
<gene>
    <name evidence="3" type="ORF">ISF_08116</name>
</gene>
<dbReference type="PANTHER" id="PTHR36182:SF1">
    <property type="entry name" value="PROTEIN, PUTATIVE (AFU_ORTHOLOGUE AFUA_6G10930)-RELATED"/>
    <property type="match status" value="1"/>
</dbReference>
<dbReference type="OrthoDB" id="2342176at2759"/>
<feature type="signal peptide" evidence="2">
    <location>
        <begin position="1"/>
        <end position="19"/>
    </location>
</feature>
<protein>
    <submittedName>
        <fullName evidence="3">Extracellular protein</fullName>
    </submittedName>
</protein>
<name>A0A162ICL4_CORFA</name>
<organism evidence="3 4">
    <name type="scientific">Cordyceps fumosorosea (strain ARSEF 2679)</name>
    <name type="common">Isaria fumosorosea</name>
    <dbReference type="NCBI Taxonomy" id="1081104"/>
    <lineage>
        <taxon>Eukaryota</taxon>
        <taxon>Fungi</taxon>
        <taxon>Dikarya</taxon>
        <taxon>Ascomycota</taxon>
        <taxon>Pezizomycotina</taxon>
        <taxon>Sordariomycetes</taxon>
        <taxon>Hypocreomycetidae</taxon>
        <taxon>Hypocreales</taxon>
        <taxon>Cordycipitaceae</taxon>
        <taxon>Cordyceps</taxon>
    </lineage>
</organism>
<dbReference type="RefSeq" id="XP_018701205.1">
    <property type="nucleotide sequence ID" value="XM_018851719.1"/>
</dbReference>
<comment type="caution">
    <text evidence="3">The sequence shown here is derived from an EMBL/GenBank/DDBJ whole genome shotgun (WGS) entry which is preliminary data.</text>
</comment>
<sequence>MKVLSAVLAALGMASAAAAHMEMKSPPPFRSSFNPNTGDDIDYDIRSPLNSDGSDFPCKGDLRLLDTPKGRPVATWAPGGTYSFVIHGDTPHDGGSCQASVSFDSGRTYKVVHSYIGNCPVYGDSSYRFTLPSDTPSGRMIFAWSWFNNEGNREMYMNCAVINVAGKQRRDASVPLASRPDMFVANVGNGVCTYEGTDVEFPQPGPDVTRNTNRAHAPGSGSCNNWGGDGDGQWW</sequence>
<dbReference type="PANTHER" id="PTHR36182">
    <property type="entry name" value="PROTEIN, PUTATIVE (AFU_ORTHOLOGUE AFUA_6G10930)-RELATED"/>
    <property type="match status" value="1"/>
</dbReference>
<accession>A0A162ICL4</accession>
<evidence type="ECO:0000313" key="4">
    <source>
        <dbReference type="Proteomes" id="UP000076744"/>
    </source>
</evidence>
<keyword evidence="2" id="KW-0732">Signal</keyword>
<dbReference type="AlphaFoldDB" id="A0A162ICL4"/>
<feature type="region of interest" description="Disordered" evidence="1">
    <location>
        <begin position="199"/>
        <end position="235"/>
    </location>
</feature>
<evidence type="ECO:0000313" key="3">
    <source>
        <dbReference type="EMBL" id="OAA55195.1"/>
    </source>
</evidence>